<dbReference type="HOGENOM" id="CLU_737213_0_0_9"/>
<feature type="domain" description="EAL" evidence="2">
    <location>
        <begin position="285"/>
        <end position="375"/>
    </location>
</feature>
<dbReference type="RefSeq" id="WP_025436594.1">
    <property type="nucleotide sequence ID" value="NZ_CP007453.1"/>
</dbReference>
<dbReference type="InterPro" id="IPR050706">
    <property type="entry name" value="Cyclic-di-GMP_PDE-like"/>
</dbReference>
<feature type="transmembrane region" description="Helical" evidence="1">
    <location>
        <begin position="90"/>
        <end position="108"/>
    </location>
</feature>
<keyword evidence="1" id="KW-0812">Transmembrane</keyword>
<dbReference type="PATRIC" id="fig|1286171.3.peg.2373"/>
<dbReference type="SUPFAM" id="SSF141868">
    <property type="entry name" value="EAL domain-like"/>
    <property type="match status" value="1"/>
</dbReference>
<keyword evidence="3" id="KW-0614">Plasmid</keyword>
<dbReference type="eggNOG" id="COG5001">
    <property type="taxonomic scope" value="Bacteria"/>
</dbReference>
<dbReference type="Gene3D" id="3.20.20.450">
    <property type="entry name" value="EAL domain"/>
    <property type="match status" value="1"/>
</dbReference>
<sequence>MKEVAKKLNISAICKLLGVIVLVTTILIFVYLTNGTQNVYLHLIYIPIILAAYFWGVRGSLIVALVSGILAGPFMPLIVSQGIMQSTENWTTRIIILSIVGSITGILFKKVDKLNEEIRKKDLINPFTGLYNTNKLIEDLQEKIHNKEKFTIISIKLTNIEGIGKYVNHSIVENLTKNLINELMHGCRRDALYASSDNEIISIACAECDHIEKTKKTIKKYSNAINIEGYSVRLAIKAGIYNYSGEIENPLEVFIKARIAYEQGDKHESGIYYYNDDLEEKRKEMYEIAGTLNDALKNKELYLLYQPKINIFENTVSGVEILIRWNRGSRKPVGPNVFIKIAEEIGLIKEISKYVIEHASEQIVDWERRGIKMYT</sequence>
<dbReference type="PROSITE" id="PS50883">
    <property type="entry name" value="EAL"/>
    <property type="match status" value="1"/>
</dbReference>
<dbReference type="SUPFAM" id="SSF55073">
    <property type="entry name" value="Nucleotide cyclase"/>
    <property type="match status" value="1"/>
</dbReference>
<dbReference type="PANTHER" id="PTHR33121">
    <property type="entry name" value="CYCLIC DI-GMP PHOSPHODIESTERASE PDEF"/>
    <property type="match status" value="1"/>
</dbReference>
<geneLocation type="plasmid" evidence="3 4">
    <name>EAL2_808p</name>
</geneLocation>
<dbReference type="PANTHER" id="PTHR33121:SF71">
    <property type="entry name" value="OXYGEN SENSOR PROTEIN DOSP"/>
    <property type="match status" value="1"/>
</dbReference>
<dbReference type="OrthoDB" id="9805474at2"/>
<protein>
    <submittedName>
        <fullName evidence="3">Putative signal transduction protein</fullName>
    </submittedName>
</protein>
<evidence type="ECO:0000259" key="2">
    <source>
        <dbReference type="PROSITE" id="PS50883"/>
    </source>
</evidence>
<dbReference type="InterPro" id="IPR043128">
    <property type="entry name" value="Rev_trsase/Diguanyl_cyclase"/>
</dbReference>
<dbReference type="InterPro" id="IPR029787">
    <property type="entry name" value="Nucleotide_cyclase"/>
</dbReference>
<feature type="transmembrane region" description="Helical" evidence="1">
    <location>
        <begin position="39"/>
        <end position="55"/>
    </location>
</feature>
<dbReference type="eggNOG" id="COG2199">
    <property type="taxonomic scope" value="Bacteria"/>
</dbReference>
<accession>W8T9Y6</accession>
<dbReference type="InterPro" id="IPR001633">
    <property type="entry name" value="EAL_dom"/>
</dbReference>
<keyword evidence="4" id="KW-1185">Reference proteome</keyword>
<dbReference type="Gene3D" id="3.30.70.270">
    <property type="match status" value="1"/>
</dbReference>
<feature type="transmembrane region" description="Helical" evidence="1">
    <location>
        <begin position="62"/>
        <end position="84"/>
    </location>
</feature>
<keyword evidence="1" id="KW-1133">Transmembrane helix</keyword>
<dbReference type="GO" id="GO:0071111">
    <property type="term" value="F:cyclic-guanylate-specific phosphodiesterase activity"/>
    <property type="evidence" value="ECO:0007669"/>
    <property type="project" value="InterPro"/>
</dbReference>
<feature type="transmembrane region" description="Helical" evidence="1">
    <location>
        <begin position="12"/>
        <end position="33"/>
    </location>
</feature>
<name>W8T9Y6_PEPAC</name>
<dbReference type="EMBL" id="CP007453">
    <property type="protein sequence ID" value="AHM57700.1"/>
    <property type="molecule type" value="Genomic_DNA"/>
</dbReference>
<evidence type="ECO:0000313" key="4">
    <source>
        <dbReference type="Proteomes" id="UP000019591"/>
    </source>
</evidence>
<gene>
    <name evidence="3" type="ORF">EAL2_808p01950</name>
</gene>
<keyword evidence="1" id="KW-0472">Membrane</keyword>
<evidence type="ECO:0000313" key="3">
    <source>
        <dbReference type="EMBL" id="AHM57700.1"/>
    </source>
</evidence>
<dbReference type="Proteomes" id="UP000019591">
    <property type="component" value="Plasmid EAL2_808p"/>
</dbReference>
<dbReference type="AlphaFoldDB" id="W8T9Y6"/>
<proteinExistence type="predicted"/>
<organism evidence="3 4">
    <name type="scientific">Peptoclostridium acidaminophilum DSM 3953</name>
    <dbReference type="NCBI Taxonomy" id="1286171"/>
    <lineage>
        <taxon>Bacteria</taxon>
        <taxon>Bacillati</taxon>
        <taxon>Bacillota</taxon>
        <taxon>Clostridia</taxon>
        <taxon>Peptostreptococcales</taxon>
        <taxon>Peptoclostridiaceae</taxon>
        <taxon>Peptoclostridium</taxon>
    </lineage>
</organism>
<dbReference type="InterPro" id="IPR035919">
    <property type="entry name" value="EAL_sf"/>
</dbReference>
<reference evidence="3 4" key="1">
    <citation type="journal article" date="2014" name="Genome Announc.">
        <title>Complete Genome Sequence of Amino Acid-Utilizing Eubacterium acidaminophilum al-2 (DSM 3953).</title>
        <authorList>
            <person name="Poehlein A."/>
            <person name="Andreesen J.R."/>
            <person name="Daniel R."/>
        </authorList>
    </citation>
    <scope>NUCLEOTIDE SEQUENCE [LARGE SCALE GENOMIC DNA]</scope>
    <source>
        <strain evidence="3 4">DSM 3953</strain>
        <plasmid evidence="4">Plasmid EAL2_808p</plasmid>
    </source>
</reference>
<evidence type="ECO:0000256" key="1">
    <source>
        <dbReference type="SAM" id="Phobius"/>
    </source>
</evidence>
<dbReference type="KEGG" id="eac:EAL2_808p01950"/>
<dbReference type="Pfam" id="PF00563">
    <property type="entry name" value="EAL"/>
    <property type="match status" value="1"/>
</dbReference>